<dbReference type="PANTHER" id="PTHR36410:SF3">
    <property type="match status" value="1"/>
</dbReference>
<dbReference type="EMBL" id="JACEIK010000305">
    <property type="protein sequence ID" value="MCD7454531.1"/>
    <property type="molecule type" value="Genomic_DNA"/>
</dbReference>
<reference evidence="2 3" key="1">
    <citation type="journal article" date="2021" name="BMC Genomics">
        <title>Datura genome reveals duplications of psychoactive alkaloid biosynthetic genes and high mutation rate following tissue culture.</title>
        <authorList>
            <person name="Rajewski A."/>
            <person name="Carter-House D."/>
            <person name="Stajich J."/>
            <person name="Litt A."/>
        </authorList>
    </citation>
    <scope>NUCLEOTIDE SEQUENCE [LARGE SCALE GENOMIC DNA]</scope>
    <source>
        <strain evidence="2">AR-01</strain>
    </source>
</reference>
<proteinExistence type="predicted"/>
<dbReference type="PANTHER" id="PTHR36410">
    <property type="entry name" value="EXPRESSED PROTEIN"/>
    <property type="match status" value="1"/>
</dbReference>
<accession>A0ABS8S5Y5</accession>
<feature type="compositionally biased region" description="Basic and acidic residues" evidence="1">
    <location>
        <begin position="104"/>
        <end position="120"/>
    </location>
</feature>
<comment type="caution">
    <text evidence="2">The sequence shown here is derived from an EMBL/GenBank/DDBJ whole genome shotgun (WGS) entry which is preliminary data.</text>
</comment>
<name>A0ABS8S5Y5_DATST</name>
<dbReference type="Proteomes" id="UP000823775">
    <property type="component" value="Unassembled WGS sequence"/>
</dbReference>
<organism evidence="2 3">
    <name type="scientific">Datura stramonium</name>
    <name type="common">Jimsonweed</name>
    <name type="synonym">Common thornapple</name>
    <dbReference type="NCBI Taxonomy" id="4076"/>
    <lineage>
        <taxon>Eukaryota</taxon>
        <taxon>Viridiplantae</taxon>
        <taxon>Streptophyta</taxon>
        <taxon>Embryophyta</taxon>
        <taxon>Tracheophyta</taxon>
        <taxon>Spermatophyta</taxon>
        <taxon>Magnoliopsida</taxon>
        <taxon>eudicotyledons</taxon>
        <taxon>Gunneridae</taxon>
        <taxon>Pentapetalae</taxon>
        <taxon>asterids</taxon>
        <taxon>lamiids</taxon>
        <taxon>Solanales</taxon>
        <taxon>Solanaceae</taxon>
        <taxon>Solanoideae</taxon>
        <taxon>Datureae</taxon>
        <taxon>Datura</taxon>
    </lineage>
</organism>
<evidence type="ECO:0000313" key="3">
    <source>
        <dbReference type="Proteomes" id="UP000823775"/>
    </source>
</evidence>
<feature type="compositionally biased region" description="Polar residues" evidence="1">
    <location>
        <begin position="45"/>
        <end position="67"/>
    </location>
</feature>
<keyword evidence="3" id="KW-1185">Reference proteome</keyword>
<sequence length="126" mass="13968">MLNALRSAASRAQQPLGVFSNPSTYRICSSSLQIRFRTLLTESGKQDSINMDQTKNPGTQTKPTDTMWSFGEGYTTRSDEEGFGGIYGGNQEDEEKIVHGNTPEYDKKQGSDVKEEEKARNQPQAA</sequence>
<feature type="region of interest" description="Disordered" evidence="1">
    <location>
        <begin position="45"/>
        <end position="126"/>
    </location>
</feature>
<evidence type="ECO:0000313" key="2">
    <source>
        <dbReference type="EMBL" id="MCD7454531.1"/>
    </source>
</evidence>
<evidence type="ECO:0000256" key="1">
    <source>
        <dbReference type="SAM" id="MobiDB-lite"/>
    </source>
</evidence>
<gene>
    <name evidence="2" type="ORF">HAX54_025152</name>
</gene>
<protein>
    <recommendedName>
        <fullName evidence="4">Late embryogenesis abundant protein</fullName>
    </recommendedName>
</protein>
<evidence type="ECO:0008006" key="4">
    <source>
        <dbReference type="Google" id="ProtNLM"/>
    </source>
</evidence>